<accession>A0A6J7WC47</accession>
<gene>
    <name evidence="1" type="ORF">UFOPK4444_01340</name>
</gene>
<organism evidence="1">
    <name type="scientific">freshwater metagenome</name>
    <dbReference type="NCBI Taxonomy" id="449393"/>
    <lineage>
        <taxon>unclassified sequences</taxon>
        <taxon>metagenomes</taxon>
        <taxon>ecological metagenomes</taxon>
    </lineage>
</organism>
<name>A0A6J7WC47_9ZZZZ</name>
<proteinExistence type="predicted"/>
<dbReference type="EMBL" id="CAFBRZ010000111">
    <property type="protein sequence ID" value="CAB5161770.1"/>
    <property type="molecule type" value="Genomic_DNA"/>
</dbReference>
<sequence length="67" mass="7042">MKSAPARNPHLKSSISFSDIAGTETATPGRLIPLLLLTAPGSITLVTTSLPFTSTTWTVTFPSSIKI</sequence>
<reference evidence="1" key="1">
    <citation type="submission" date="2020-05" db="EMBL/GenBank/DDBJ databases">
        <authorList>
            <person name="Chiriac C."/>
            <person name="Salcher M."/>
            <person name="Ghai R."/>
            <person name="Kavagutti S V."/>
        </authorList>
    </citation>
    <scope>NUCLEOTIDE SEQUENCE</scope>
</reference>
<protein>
    <submittedName>
        <fullName evidence="1">Unannotated protein</fullName>
    </submittedName>
</protein>
<evidence type="ECO:0000313" key="1">
    <source>
        <dbReference type="EMBL" id="CAB5161770.1"/>
    </source>
</evidence>
<dbReference type="AlphaFoldDB" id="A0A6J7WC47"/>